<dbReference type="InterPro" id="IPR016181">
    <property type="entry name" value="Acyl_CoA_acyltransferase"/>
</dbReference>
<name>A0ABT1BJS1_9BURK</name>
<reference evidence="1 2" key="1">
    <citation type="submission" date="2022-06" db="EMBL/GenBank/DDBJ databases">
        <title>Ideonella sp. NS12-5 Genome sequencing and assembly.</title>
        <authorList>
            <person name="Jung Y."/>
        </authorList>
    </citation>
    <scope>NUCLEOTIDE SEQUENCE [LARGE SCALE GENOMIC DNA]</scope>
    <source>
        <strain evidence="1 2">NS12-5</strain>
    </source>
</reference>
<dbReference type="SUPFAM" id="SSF55729">
    <property type="entry name" value="Acyl-CoA N-acyltransferases (Nat)"/>
    <property type="match status" value="1"/>
</dbReference>
<proteinExistence type="predicted"/>
<gene>
    <name evidence="1" type="ORF">M0L44_03860</name>
</gene>
<accession>A0ABT1BJS1</accession>
<dbReference type="Gene3D" id="3.40.630.30">
    <property type="match status" value="1"/>
</dbReference>
<evidence type="ECO:0000313" key="1">
    <source>
        <dbReference type="EMBL" id="MCO5975862.1"/>
    </source>
</evidence>
<comment type="caution">
    <text evidence="1">The sequence shown here is derived from an EMBL/GenBank/DDBJ whole genome shotgun (WGS) entry which is preliminary data.</text>
</comment>
<dbReference type="EMBL" id="JAMXMC010000002">
    <property type="protein sequence ID" value="MCO5975862.1"/>
    <property type="molecule type" value="Genomic_DNA"/>
</dbReference>
<evidence type="ECO:0008006" key="3">
    <source>
        <dbReference type="Google" id="ProtNLM"/>
    </source>
</evidence>
<dbReference type="Proteomes" id="UP001204851">
    <property type="component" value="Unassembled WGS sequence"/>
</dbReference>
<dbReference type="RefSeq" id="WP_252768298.1">
    <property type="nucleotide sequence ID" value="NZ_JAMXMC010000002.1"/>
</dbReference>
<protein>
    <recommendedName>
        <fullName evidence="3">N-acetyltransferase domain-containing protein</fullName>
    </recommendedName>
</protein>
<sequence length="176" mass="19739">MLFPASFSAPSSASFEGLEFRLLGPEDADADHRAVLQSAPRIRGVFGPTNEWPPANLSFEDNLSDIRRHLAESQANKSFAYSIWRDSAYAGCLYIKPFKSRLEVDHRRQRYKEVCFLWVTNDLVSSEASVLASCRAWVLASFPVLRPVWPGRDVSWADWDAQASAQLSSPASSQTR</sequence>
<evidence type="ECO:0000313" key="2">
    <source>
        <dbReference type="Proteomes" id="UP001204851"/>
    </source>
</evidence>
<organism evidence="1 2">
    <name type="scientific">Ideonella oryzae</name>
    <dbReference type="NCBI Taxonomy" id="2937441"/>
    <lineage>
        <taxon>Bacteria</taxon>
        <taxon>Pseudomonadati</taxon>
        <taxon>Pseudomonadota</taxon>
        <taxon>Betaproteobacteria</taxon>
        <taxon>Burkholderiales</taxon>
        <taxon>Sphaerotilaceae</taxon>
        <taxon>Ideonella</taxon>
    </lineage>
</organism>
<keyword evidence="2" id="KW-1185">Reference proteome</keyword>